<name>A0A5J9SJN8_9POAL</name>
<evidence type="ECO:0000313" key="4">
    <source>
        <dbReference type="Proteomes" id="UP000324897"/>
    </source>
</evidence>
<comment type="caution">
    <text evidence="3">The sequence shown here is derived from an EMBL/GenBank/DDBJ whole genome shotgun (WGS) entry which is preliminary data.</text>
</comment>
<feature type="region of interest" description="Disordered" evidence="1">
    <location>
        <begin position="34"/>
        <end position="57"/>
    </location>
</feature>
<proteinExistence type="predicted"/>
<feature type="compositionally biased region" description="Low complexity" evidence="1">
    <location>
        <begin position="41"/>
        <end position="55"/>
    </location>
</feature>
<feature type="non-terminal residue" evidence="3">
    <location>
        <position position="1"/>
    </location>
</feature>
<accession>A0A5J9SJN8</accession>
<dbReference type="AlphaFoldDB" id="A0A5J9SJN8"/>
<keyword evidence="4" id="KW-1185">Reference proteome</keyword>
<evidence type="ECO:0000256" key="2">
    <source>
        <dbReference type="SAM" id="SignalP"/>
    </source>
</evidence>
<dbReference type="Gramene" id="TVT99214">
    <property type="protein sequence ID" value="TVT99214"/>
    <property type="gene ID" value="EJB05_55429"/>
</dbReference>
<reference evidence="3 4" key="1">
    <citation type="journal article" date="2019" name="Sci. Rep.">
        <title>A high-quality genome of Eragrostis curvula grass provides insights into Poaceae evolution and supports new strategies to enhance forage quality.</title>
        <authorList>
            <person name="Carballo J."/>
            <person name="Santos B.A.C.M."/>
            <person name="Zappacosta D."/>
            <person name="Garbus I."/>
            <person name="Selva J.P."/>
            <person name="Gallo C.A."/>
            <person name="Diaz A."/>
            <person name="Albertini E."/>
            <person name="Caccamo M."/>
            <person name="Echenique V."/>
        </authorList>
    </citation>
    <scope>NUCLEOTIDE SEQUENCE [LARGE SCALE GENOMIC DNA]</scope>
    <source>
        <strain evidence="4">cv. Victoria</strain>
        <tissue evidence="3">Leaf</tissue>
    </source>
</reference>
<gene>
    <name evidence="3" type="ORF">EJB05_55429</name>
</gene>
<feature type="signal peptide" evidence="2">
    <location>
        <begin position="1"/>
        <end position="20"/>
    </location>
</feature>
<organism evidence="3 4">
    <name type="scientific">Eragrostis curvula</name>
    <name type="common">weeping love grass</name>
    <dbReference type="NCBI Taxonomy" id="38414"/>
    <lineage>
        <taxon>Eukaryota</taxon>
        <taxon>Viridiplantae</taxon>
        <taxon>Streptophyta</taxon>
        <taxon>Embryophyta</taxon>
        <taxon>Tracheophyta</taxon>
        <taxon>Spermatophyta</taxon>
        <taxon>Magnoliopsida</taxon>
        <taxon>Liliopsida</taxon>
        <taxon>Poales</taxon>
        <taxon>Poaceae</taxon>
        <taxon>PACMAD clade</taxon>
        <taxon>Chloridoideae</taxon>
        <taxon>Eragrostideae</taxon>
        <taxon>Eragrostidinae</taxon>
        <taxon>Eragrostis</taxon>
    </lineage>
</organism>
<dbReference type="EMBL" id="RWGY01000742">
    <property type="protein sequence ID" value="TVT99214.1"/>
    <property type="molecule type" value="Genomic_DNA"/>
</dbReference>
<dbReference type="Proteomes" id="UP000324897">
    <property type="component" value="Unassembled WGS sequence"/>
</dbReference>
<protein>
    <submittedName>
        <fullName evidence="3">Uncharacterized protein</fullName>
    </submittedName>
</protein>
<sequence length="103" mass="10825">MARVAACRALIMFLVSIAFSINGKHPIHQSMHVEVSGPNRSSSTTTASTRVKSSSPGLPLINNTMTYFGANQISAAAGAARPQQPLLGVLLGVVLLAFTRALY</sequence>
<keyword evidence="2" id="KW-0732">Signal</keyword>
<evidence type="ECO:0000313" key="3">
    <source>
        <dbReference type="EMBL" id="TVT99214.1"/>
    </source>
</evidence>
<feature type="chain" id="PRO_5023874344" evidence="2">
    <location>
        <begin position="21"/>
        <end position="103"/>
    </location>
</feature>
<evidence type="ECO:0000256" key="1">
    <source>
        <dbReference type="SAM" id="MobiDB-lite"/>
    </source>
</evidence>